<protein>
    <recommendedName>
        <fullName evidence="3">Mlr4354 like protein</fullName>
    </recommendedName>
</protein>
<dbReference type="PATRIC" id="fig|1267766.3.peg.149"/>
<accession>A0A0F7KQ10</accession>
<dbReference type="Pfam" id="PF06776">
    <property type="entry name" value="IalB"/>
    <property type="match status" value="1"/>
</dbReference>
<gene>
    <name evidence="1" type="ORF">WYH_00146</name>
</gene>
<dbReference type="Gene3D" id="2.60.40.1880">
    <property type="entry name" value="Invasion associated locus B (IalB) protein"/>
    <property type="match status" value="1"/>
</dbReference>
<name>A0A0F7KQ10_9SPHN</name>
<dbReference type="InterPro" id="IPR010642">
    <property type="entry name" value="Invasion_prot_B"/>
</dbReference>
<evidence type="ECO:0008006" key="3">
    <source>
        <dbReference type="Google" id="ProtNLM"/>
    </source>
</evidence>
<dbReference type="Proteomes" id="UP000034392">
    <property type="component" value="Chromosome"/>
</dbReference>
<evidence type="ECO:0000313" key="2">
    <source>
        <dbReference type="Proteomes" id="UP000034392"/>
    </source>
</evidence>
<dbReference type="KEGG" id="aay:WYH_00146"/>
<dbReference type="STRING" id="1267766.WYH_00146"/>
<reference evidence="1" key="1">
    <citation type="submission" date="2015-05" db="EMBL/GenBank/DDBJ databases">
        <title>The complete genome of Altererythrobacter atlanticus strain 26DY36.</title>
        <authorList>
            <person name="Wu Y.-H."/>
            <person name="Cheng H."/>
            <person name="Wu X.-W."/>
        </authorList>
    </citation>
    <scope>NUCLEOTIDE SEQUENCE [LARGE SCALE GENOMIC DNA]</scope>
    <source>
        <strain evidence="1">26DY36</strain>
    </source>
</reference>
<dbReference type="EMBL" id="CP011452">
    <property type="protein sequence ID" value="AKH41212.1"/>
    <property type="molecule type" value="Genomic_DNA"/>
</dbReference>
<sequence length="183" mass="19303">MFPSGGGAALFAKCGTAASKRKPMKRFGLALILFASSASLSAKDSLGIFDDWGAFRDAGVPRCYAISAAEGEARDQPAYAAIGIWPGRQIRGQVHIRLSRSIPSGGGATLRIGNRRFRLGGGGPDAWAEDTAMDAAIITAMRAENRMWVTARDRSGRRFTDSYSLAGAATAMDAAQVGCARSR</sequence>
<evidence type="ECO:0000313" key="1">
    <source>
        <dbReference type="EMBL" id="AKH41212.1"/>
    </source>
</evidence>
<organism evidence="1 2">
    <name type="scientific">Croceibacterium atlanticum</name>
    <dbReference type="NCBI Taxonomy" id="1267766"/>
    <lineage>
        <taxon>Bacteria</taxon>
        <taxon>Pseudomonadati</taxon>
        <taxon>Pseudomonadota</taxon>
        <taxon>Alphaproteobacteria</taxon>
        <taxon>Sphingomonadales</taxon>
        <taxon>Erythrobacteraceae</taxon>
        <taxon>Croceibacterium</taxon>
    </lineage>
</organism>
<proteinExistence type="predicted"/>
<dbReference type="AlphaFoldDB" id="A0A0F7KQ10"/>
<dbReference type="InterPro" id="IPR038696">
    <property type="entry name" value="IalB_sf"/>
</dbReference>
<keyword evidence="2" id="KW-1185">Reference proteome</keyword>